<dbReference type="PANTHER" id="PTHR46093:SF18">
    <property type="entry name" value="FIBRONECTIN TYPE-III DOMAIN-CONTAINING PROTEIN"/>
    <property type="match status" value="1"/>
</dbReference>
<sequence>MFVFQQISETLSILRNDDVDEDNKEVHQQVADQKWYPLHNNQYIIRDEFSPFPLSGTSVVETKDGFFIYGGVIRFGKYAQGDKMYCVKNIDWSEMSLMSGSGGSSPTIDTAPTPRAYHTLTMVSDSRAILYGGQMESRIRTHYDPDLYEFAHLSSKHGVFTCRKLTEVRSMALDVNTNQFIDPNPRSHHAACSIRDDELYIFGGLASSGWRSIALGDLWKFDCKSRTWMLVSSEYVKVQENEQIHQPAPRYGHIMVGSKKHGKLYLIGGCNNSGEPIKEISSFDVRTGQWFVRFVLSFTNDRRTTCGVLPSSIIVTAQLKNVKPEDADVYISQQNKIVISSIPARYGSASMFDDFIFITGGETLDNDASPVLNDVLVYNVVTSKLLKCNIPCPETYISHHSSIIRNGKIILFGGVLGWNRDNSAHMAPITSLVQYPVFNLPLKEASKIEYIQQKQRIGSTTPTSPKEVTTPTVPHIVSVCCDYLLHNATYINQLFEAIATREQIVRLRLHFEHGSVINRNFLQNDIDCTPHSVSQLLLEYMDRIPDSLMTTKLYRDWIDAYTHNEDKIVLKDIYKDLLEMMPKEHLDTLKMILYLLNQLVNDTKNNTTADQLARLWSHTLLKTNVMSKYSVKDDSSDGKGMSPIDYVVSYMITHYELFF</sequence>
<dbReference type="Pfam" id="PF00620">
    <property type="entry name" value="RhoGAP"/>
    <property type="match status" value="1"/>
</dbReference>
<reference evidence="4 5" key="1">
    <citation type="submission" date="2024-03" db="EMBL/GenBank/DDBJ databases">
        <title>The Acrasis kona genome and developmental transcriptomes reveal deep origins of eukaryotic multicellular pathways.</title>
        <authorList>
            <person name="Sheikh S."/>
            <person name="Fu C.-J."/>
            <person name="Brown M.W."/>
            <person name="Baldauf S.L."/>
        </authorList>
    </citation>
    <scope>NUCLEOTIDE SEQUENCE [LARGE SCALE GENOMIC DNA]</scope>
    <source>
        <strain evidence="4 5">ATCC MYA-3509</strain>
    </source>
</reference>
<evidence type="ECO:0000313" key="5">
    <source>
        <dbReference type="Proteomes" id="UP001431209"/>
    </source>
</evidence>
<name>A0AAW2ZCA1_9EUKA</name>
<dbReference type="PROSITE" id="PS50238">
    <property type="entry name" value="RHOGAP"/>
    <property type="match status" value="1"/>
</dbReference>
<evidence type="ECO:0000313" key="4">
    <source>
        <dbReference type="EMBL" id="KAL0486351.1"/>
    </source>
</evidence>
<comment type="caution">
    <text evidence="4">The sequence shown here is derived from an EMBL/GenBank/DDBJ whole genome shotgun (WGS) entry which is preliminary data.</text>
</comment>
<organism evidence="4 5">
    <name type="scientific">Acrasis kona</name>
    <dbReference type="NCBI Taxonomy" id="1008807"/>
    <lineage>
        <taxon>Eukaryota</taxon>
        <taxon>Discoba</taxon>
        <taxon>Heterolobosea</taxon>
        <taxon>Tetramitia</taxon>
        <taxon>Eutetramitia</taxon>
        <taxon>Acrasidae</taxon>
        <taxon>Acrasis</taxon>
    </lineage>
</organism>
<evidence type="ECO:0000259" key="3">
    <source>
        <dbReference type="PROSITE" id="PS50238"/>
    </source>
</evidence>
<dbReference type="EMBL" id="JAOPGA020001225">
    <property type="protein sequence ID" value="KAL0486351.1"/>
    <property type="molecule type" value="Genomic_DNA"/>
</dbReference>
<feature type="domain" description="Rho-GAP" evidence="3">
    <location>
        <begin position="463"/>
        <end position="659"/>
    </location>
</feature>
<dbReference type="Pfam" id="PF24681">
    <property type="entry name" value="Kelch_KLHDC2_KLHL20_DRC7"/>
    <property type="match status" value="1"/>
</dbReference>
<keyword evidence="1" id="KW-0880">Kelch repeat</keyword>
<dbReference type="SUPFAM" id="SSF48350">
    <property type="entry name" value="GTPase activation domain, GAP"/>
    <property type="match status" value="1"/>
</dbReference>
<protein>
    <submittedName>
        <fullName evidence="4">Negative regulator of sporulation PMD1</fullName>
    </submittedName>
</protein>
<dbReference type="PANTHER" id="PTHR46093">
    <property type="entry name" value="ACYL-COA-BINDING DOMAIN-CONTAINING PROTEIN 5"/>
    <property type="match status" value="1"/>
</dbReference>
<dbReference type="Gene3D" id="2.120.10.80">
    <property type="entry name" value="Kelch-type beta propeller"/>
    <property type="match status" value="3"/>
</dbReference>
<evidence type="ECO:0000256" key="2">
    <source>
        <dbReference type="ARBA" id="ARBA00022737"/>
    </source>
</evidence>
<dbReference type="CDD" id="cd00159">
    <property type="entry name" value="RhoGAP"/>
    <property type="match status" value="1"/>
</dbReference>
<dbReference type="SUPFAM" id="SSF117281">
    <property type="entry name" value="Kelch motif"/>
    <property type="match status" value="2"/>
</dbReference>
<keyword evidence="2" id="KW-0677">Repeat</keyword>
<dbReference type="AlphaFoldDB" id="A0AAW2ZCA1"/>
<gene>
    <name evidence="4" type="ORF">AKO1_001995</name>
</gene>
<dbReference type="Pfam" id="PF01344">
    <property type="entry name" value="Kelch_1"/>
    <property type="match status" value="1"/>
</dbReference>
<dbReference type="InterPro" id="IPR006652">
    <property type="entry name" value="Kelch_1"/>
</dbReference>
<dbReference type="GO" id="GO:0007165">
    <property type="term" value="P:signal transduction"/>
    <property type="evidence" value="ECO:0007669"/>
    <property type="project" value="InterPro"/>
</dbReference>
<dbReference type="InterPro" id="IPR008936">
    <property type="entry name" value="Rho_GTPase_activation_prot"/>
</dbReference>
<keyword evidence="5" id="KW-1185">Reference proteome</keyword>
<dbReference type="InterPro" id="IPR000198">
    <property type="entry name" value="RhoGAP_dom"/>
</dbReference>
<dbReference type="Proteomes" id="UP001431209">
    <property type="component" value="Unassembled WGS sequence"/>
</dbReference>
<proteinExistence type="predicted"/>
<dbReference type="InterPro" id="IPR015915">
    <property type="entry name" value="Kelch-typ_b-propeller"/>
</dbReference>
<dbReference type="Gene3D" id="1.10.555.10">
    <property type="entry name" value="Rho GTPase activation protein"/>
    <property type="match status" value="1"/>
</dbReference>
<evidence type="ECO:0000256" key="1">
    <source>
        <dbReference type="ARBA" id="ARBA00022441"/>
    </source>
</evidence>
<dbReference type="SMART" id="SM00324">
    <property type="entry name" value="RhoGAP"/>
    <property type="match status" value="1"/>
</dbReference>
<accession>A0AAW2ZCA1</accession>